<dbReference type="InterPro" id="IPR050266">
    <property type="entry name" value="AB_hydrolase_sf"/>
</dbReference>
<dbReference type="EMBL" id="BHYK01000010">
    <property type="protein sequence ID" value="GCD10543.1"/>
    <property type="molecule type" value="Genomic_DNA"/>
</dbReference>
<proteinExistence type="predicted"/>
<dbReference type="GO" id="GO:0016787">
    <property type="term" value="F:hydrolase activity"/>
    <property type="evidence" value="ECO:0007669"/>
    <property type="project" value="UniProtKB-KW"/>
</dbReference>
<keyword evidence="1 3" id="KW-0378">Hydrolase</keyword>
<protein>
    <submittedName>
        <fullName evidence="3">Hydrolase</fullName>
    </submittedName>
</protein>
<reference evidence="3 4" key="1">
    <citation type="submission" date="2018-11" db="EMBL/GenBank/DDBJ databases">
        <title>Genome sequencing and assembly of Clostridium tagluense strain A121.</title>
        <authorList>
            <person name="Murakami T."/>
            <person name="Segawa T."/>
            <person name="Shcherbakova V.A."/>
            <person name="Mori H."/>
            <person name="Yoshimura Y."/>
        </authorList>
    </citation>
    <scope>NUCLEOTIDE SEQUENCE [LARGE SCALE GENOMIC DNA]</scope>
    <source>
        <strain evidence="3 4">A121</strain>
    </source>
</reference>
<sequence length="287" mass="33479">MKEIYLNKEGVKARIHEWGNAQKPIIICFHGLGSTSLSFIELGHLLENEYHIISIDLPGHGKTPEFLKEEDYGMPNMIKWIDKIVSNITKDKFYILAHSWGADIALHYISTHPSKVIKAMLLDGGYYIKTDLYAYNALRSGMIDSLQKEIDYYIKDFDEYCFDTLQEHIEVEKINYVRWSCLLEEASRDLIRVEEGKYKYHANSRTATGTVKSMYHYPPDSIYNRLPISIYLLQSTLPESMNEIRETLVEKFKSNTGSKIKRIEGAGHMLHWDKPHEVVKEILHWFK</sequence>
<comment type="caution">
    <text evidence="3">The sequence shown here is derived from an EMBL/GenBank/DDBJ whole genome shotgun (WGS) entry which is preliminary data.</text>
</comment>
<dbReference type="GO" id="GO:0016020">
    <property type="term" value="C:membrane"/>
    <property type="evidence" value="ECO:0007669"/>
    <property type="project" value="TreeGrafter"/>
</dbReference>
<dbReference type="RefSeq" id="WP_125001345.1">
    <property type="nucleotide sequence ID" value="NZ_BHYK01000010.1"/>
</dbReference>
<dbReference type="PANTHER" id="PTHR43798">
    <property type="entry name" value="MONOACYLGLYCEROL LIPASE"/>
    <property type="match status" value="1"/>
</dbReference>
<gene>
    <name evidence="3" type="ORF">Ctaglu_21660</name>
</gene>
<dbReference type="InterPro" id="IPR029058">
    <property type="entry name" value="AB_hydrolase_fold"/>
</dbReference>
<dbReference type="InterPro" id="IPR000073">
    <property type="entry name" value="AB_hydrolase_1"/>
</dbReference>
<dbReference type="Proteomes" id="UP000287872">
    <property type="component" value="Unassembled WGS sequence"/>
</dbReference>
<dbReference type="PANTHER" id="PTHR43798:SF31">
    <property type="entry name" value="AB HYDROLASE SUPERFAMILY PROTEIN YCLE"/>
    <property type="match status" value="1"/>
</dbReference>
<organism evidence="3 4">
    <name type="scientific">Clostridium tagluense</name>
    <dbReference type="NCBI Taxonomy" id="360422"/>
    <lineage>
        <taxon>Bacteria</taxon>
        <taxon>Bacillati</taxon>
        <taxon>Bacillota</taxon>
        <taxon>Clostridia</taxon>
        <taxon>Eubacteriales</taxon>
        <taxon>Clostridiaceae</taxon>
        <taxon>Clostridium</taxon>
    </lineage>
</organism>
<dbReference type="PRINTS" id="PR00412">
    <property type="entry name" value="EPOXHYDRLASE"/>
</dbReference>
<dbReference type="OrthoDB" id="9775557at2"/>
<evidence type="ECO:0000259" key="2">
    <source>
        <dbReference type="Pfam" id="PF00561"/>
    </source>
</evidence>
<accession>A0A401ULX8</accession>
<keyword evidence="4" id="KW-1185">Reference proteome</keyword>
<dbReference type="SUPFAM" id="SSF53474">
    <property type="entry name" value="alpha/beta-Hydrolases"/>
    <property type="match status" value="1"/>
</dbReference>
<dbReference type="Gene3D" id="3.40.50.1820">
    <property type="entry name" value="alpha/beta hydrolase"/>
    <property type="match status" value="1"/>
</dbReference>
<dbReference type="InterPro" id="IPR000639">
    <property type="entry name" value="Epox_hydrolase-like"/>
</dbReference>
<dbReference type="AlphaFoldDB" id="A0A401ULX8"/>
<evidence type="ECO:0000313" key="4">
    <source>
        <dbReference type="Proteomes" id="UP000287872"/>
    </source>
</evidence>
<name>A0A401ULX8_9CLOT</name>
<evidence type="ECO:0000313" key="3">
    <source>
        <dbReference type="EMBL" id="GCD10543.1"/>
    </source>
</evidence>
<dbReference type="Pfam" id="PF00561">
    <property type="entry name" value="Abhydrolase_1"/>
    <property type="match status" value="1"/>
</dbReference>
<evidence type="ECO:0000256" key="1">
    <source>
        <dbReference type="ARBA" id="ARBA00022801"/>
    </source>
</evidence>
<feature type="domain" description="AB hydrolase-1" evidence="2">
    <location>
        <begin position="24"/>
        <end position="275"/>
    </location>
</feature>